<dbReference type="PROSITE" id="PS50093">
    <property type="entry name" value="PKD"/>
    <property type="match status" value="11"/>
</dbReference>
<evidence type="ECO:0000256" key="1">
    <source>
        <dbReference type="ARBA" id="ARBA00004141"/>
    </source>
</evidence>
<evidence type="ECO:0000259" key="7">
    <source>
        <dbReference type="PROSITE" id="PS50093"/>
    </source>
</evidence>
<feature type="domain" description="PKD" evidence="7">
    <location>
        <begin position="536"/>
        <end position="604"/>
    </location>
</feature>
<feature type="domain" description="PKD" evidence="7">
    <location>
        <begin position="476"/>
        <end position="519"/>
    </location>
</feature>
<dbReference type="InterPro" id="IPR026341">
    <property type="entry name" value="T9SS_type_B"/>
</dbReference>
<dbReference type="GO" id="GO:0005261">
    <property type="term" value="F:monoatomic cation channel activity"/>
    <property type="evidence" value="ECO:0007669"/>
    <property type="project" value="TreeGrafter"/>
</dbReference>
<dbReference type="InterPro" id="IPR022409">
    <property type="entry name" value="PKD/Chitinase_dom"/>
</dbReference>
<dbReference type="Pfam" id="PF18911">
    <property type="entry name" value="PKD_4"/>
    <property type="match status" value="8"/>
</dbReference>
<feature type="domain" description="PKD" evidence="7">
    <location>
        <begin position="113"/>
        <end position="167"/>
    </location>
</feature>
<feature type="chain" id="PRO_5015586798" description="PKD domain-containing protein" evidence="6">
    <location>
        <begin position="32"/>
        <end position="1636"/>
    </location>
</feature>
<dbReference type="InterPro" id="IPR013783">
    <property type="entry name" value="Ig-like_fold"/>
</dbReference>
<feature type="domain" description="PKD" evidence="7">
    <location>
        <begin position="395"/>
        <end position="442"/>
    </location>
</feature>
<evidence type="ECO:0000313" key="8">
    <source>
        <dbReference type="EMBL" id="PUZ29294.1"/>
    </source>
</evidence>
<dbReference type="SUPFAM" id="SSF49299">
    <property type="entry name" value="PKD domain"/>
    <property type="match status" value="14"/>
</dbReference>
<feature type="domain" description="PKD" evidence="7">
    <location>
        <begin position="224"/>
        <end position="282"/>
    </location>
</feature>
<dbReference type="CDD" id="cd00146">
    <property type="entry name" value="PKD"/>
    <property type="match status" value="9"/>
</dbReference>
<dbReference type="EMBL" id="QCYK01000001">
    <property type="protein sequence ID" value="PUZ29294.1"/>
    <property type="molecule type" value="Genomic_DNA"/>
</dbReference>
<feature type="domain" description="PKD" evidence="7">
    <location>
        <begin position="307"/>
        <end position="373"/>
    </location>
</feature>
<feature type="signal peptide" evidence="6">
    <location>
        <begin position="1"/>
        <end position="31"/>
    </location>
</feature>
<dbReference type="Gene3D" id="2.60.40.10">
    <property type="entry name" value="Immunoglobulins"/>
    <property type="match status" value="15"/>
</dbReference>
<dbReference type="SMART" id="SM00089">
    <property type="entry name" value="PKD"/>
    <property type="match status" value="15"/>
</dbReference>
<keyword evidence="6" id="KW-0732">Signal</keyword>
<keyword evidence="9" id="KW-1185">Reference proteome</keyword>
<comment type="caution">
    <text evidence="8">The sequence shown here is derived from an EMBL/GenBank/DDBJ whole genome shotgun (WGS) entry which is preliminary data.</text>
</comment>
<sequence>MPILMKTRQLQRMASRLLLFLCGLASLPAAAQTVSFTLDNDHGCGSLAVNATNTSTAGATAWDWYFGEGTGHSSLPNASHVYTKPGTYTVTLTATYGGTKKTATQTVTVYNLPTAAFTPSVTEGCSPLTVHFTNQSTAGDGTIASAAWDYGDKFGEDQNANTSHTYTIDPTVPANHPDGVTYPVSLVITNSFGCKSAPFTGNASIHVDVAPLITITSDITGACSVPQTVHFSNAAQADPGETYLWDYGDGTKDNTGTHTYTQQGDFKVVCTATSAKGCTTVSEPATFSIHPIKADFTVSNTCAGRMVTFTNNSSPATGGAQWDFGDGTTGYGNQVQHQFNTAGTYNITMTAVGTVGCSSSPITKAVNISSMATISNVPTRIGSCAAPYTATFTANTSGAVRWDWVFGDGTTGSGQTVTHTFKNQGTFLVSVSATNADGCYVTKVVDTVALEQPVAQLDMLSGCLPLAATFAPTITSKDPVTSLDWDFGDGTTGTGNPATHTYTKQGDFDIKLTMHTAGGCVKDTVFKGAVQTGTPLTVDFSADPLVACAKTPIAFKNLTTPVPLNDSIVWLWQFGNDGASTEQTPSHSFLIPGKQTITLTATNNGCVTRAQKVDYLTIRTPVAIFTLKQDCDHPYVAAVTNTSRVDPAGSPSYAWDFGDGSPVVTDKDPAPHTYAKTGRDTIRLTVADGGCQTDTMLVKTVMDPHPLLTSDKDTVCMNNDITYHLSNFTPEEIASGTWDINPASPYGNGTNDFSMHYTQPANFTATFRYTDGVGCARVTNQIPIAINGAVARVAVTSTANCVGKEITFSDKSIAVPSDPITSWRFDWGDDSPSTGKLTTRPVDYGHTFAGDNLSFNVTYSVTDSAGCGPYGVTLPVNLNQPKADFTLGSPYGCPGAPISLANASKDIGNNPQPFSQVNWTFSDGTTATGETPYKAFSAAGTYDITLNVMDAIGCTASITKTQAVTVHDPKAVFSLPDISNTCPPVLAKFENNSTDTKSSSWDFGDGGTSDLATPTHIYNRPGTYDIVLTVTSLGECTAQATETVKVKGPDGTLSMSSKLGCPPLALTARVNDATNTVRYTYDFDDGTTNVVTASSEPHTYTQPGVYHPRLLLEDADGCKVPAMGDNEVVVDSIGTNLVVDATLACNGGPVTFIANSASVAQQVLGLPNEVTWDFGTTGPDNTASGDTATHNYSVGKYTATMRVTSPGGCVAPPVTYDVDVKAKAQPVIDVIPTLCIGNTYQPVGHDQANLANAKWTWQIKGSTYTTQQPPSILFDNAGTFPVKLKVENSDGSCPDSTTANVIVNPPPAVTVTPREAGVCEGSSTTLTAMVAPGNTVTWTDYHTSNINALSTQVSPDIDTLYRVQVQDAAGCINYDSARVSVVRKFTLDAIPAVAVCEGQSTQLLASGADLYSWSPATGLNSASIPNPMATPATSTVYTVTAKDKTGCFTETADVNVTVNPAPVLKVVKDQTVMAGESVPVQVQGSSDITTVSWYPTDGLSCTDCLTPTITPTHSGAYNITATNQYGCTTIEQVNFKVVCNGAAFVPNTFTPNGDGMNDIFYIRGRGVKVVTTFRIYNRWGQVMFQRDNFPIEDIAYGWDGRVGGQPAPPDAFVYYAELICETGEHFTLKGSIMLLR</sequence>
<comment type="subcellular location">
    <subcellularLocation>
        <location evidence="1">Membrane</location>
        <topology evidence="1">Multi-pass membrane protein</topology>
    </subcellularLocation>
</comment>
<dbReference type="PANTHER" id="PTHR46730:SF1">
    <property type="entry name" value="PLAT DOMAIN-CONTAINING PROTEIN"/>
    <property type="match status" value="1"/>
</dbReference>
<evidence type="ECO:0000313" key="9">
    <source>
        <dbReference type="Proteomes" id="UP000244450"/>
    </source>
</evidence>
<feature type="domain" description="PKD" evidence="7">
    <location>
        <begin position="646"/>
        <end position="688"/>
    </location>
</feature>
<protein>
    <recommendedName>
        <fullName evidence="7">PKD domain-containing protein</fullName>
    </recommendedName>
</protein>
<dbReference type="Proteomes" id="UP000244450">
    <property type="component" value="Unassembled WGS sequence"/>
</dbReference>
<keyword evidence="3" id="KW-0677">Repeat</keyword>
<keyword evidence="4" id="KW-1133">Transmembrane helix</keyword>
<dbReference type="NCBIfam" id="TIGR04131">
    <property type="entry name" value="Bac_Flav_CTERM"/>
    <property type="match status" value="1"/>
</dbReference>
<dbReference type="InterPro" id="IPR035986">
    <property type="entry name" value="PKD_dom_sf"/>
</dbReference>
<feature type="domain" description="PKD" evidence="7">
    <location>
        <begin position="1049"/>
        <end position="1117"/>
    </location>
</feature>
<proteinExistence type="predicted"/>
<evidence type="ECO:0000256" key="4">
    <source>
        <dbReference type="ARBA" id="ARBA00022989"/>
    </source>
</evidence>
<feature type="domain" description="PKD" evidence="7">
    <location>
        <begin position="969"/>
        <end position="1053"/>
    </location>
</feature>
<name>A0A2T7BNP5_9BACT</name>
<dbReference type="OrthoDB" id="7794186at2"/>
<dbReference type="GO" id="GO:0006816">
    <property type="term" value="P:calcium ion transport"/>
    <property type="evidence" value="ECO:0007669"/>
    <property type="project" value="TreeGrafter"/>
</dbReference>
<evidence type="ECO:0000256" key="6">
    <source>
        <dbReference type="SAM" id="SignalP"/>
    </source>
</evidence>
<dbReference type="GO" id="GO:0005886">
    <property type="term" value="C:plasma membrane"/>
    <property type="evidence" value="ECO:0007669"/>
    <property type="project" value="TreeGrafter"/>
</dbReference>
<accession>A0A2T7BNP5</accession>
<dbReference type="Pfam" id="PF13585">
    <property type="entry name" value="CHU_C"/>
    <property type="match status" value="1"/>
</dbReference>
<evidence type="ECO:0000256" key="5">
    <source>
        <dbReference type="ARBA" id="ARBA00023136"/>
    </source>
</evidence>
<organism evidence="8 9">
    <name type="scientific">Chitinophaga parva</name>
    <dbReference type="NCBI Taxonomy" id="2169414"/>
    <lineage>
        <taxon>Bacteria</taxon>
        <taxon>Pseudomonadati</taxon>
        <taxon>Bacteroidota</taxon>
        <taxon>Chitinophagia</taxon>
        <taxon>Chitinophagales</taxon>
        <taxon>Chitinophagaceae</taxon>
        <taxon>Chitinophaga</taxon>
    </lineage>
</organism>
<reference evidence="8 9" key="1">
    <citation type="submission" date="2018-04" db="EMBL/GenBank/DDBJ databases">
        <title>Chitinophaga fuyangensis sp. nov., isolated from soil in a chemical factory.</title>
        <authorList>
            <person name="Chen K."/>
        </authorList>
    </citation>
    <scope>NUCLEOTIDE SEQUENCE [LARGE SCALE GENOMIC DNA]</scope>
    <source>
        <strain evidence="8 9">LY-1</strain>
    </source>
</reference>
<dbReference type="PANTHER" id="PTHR46730">
    <property type="entry name" value="POLYCYSTIN-1"/>
    <property type="match status" value="1"/>
</dbReference>
<keyword evidence="5" id="KW-0472">Membrane</keyword>
<gene>
    <name evidence="8" type="ORF">DCC81_07495</name>
</gene>
<feature type="domain" description="PKD" evidence="7">
    <location>
        <begin position="32"/>
        <end position="109"/>
    </location>
</feature>
<evidence type="ECO:0000256" key="2">
    <source>
        <dbReference type="ARBA" id="ARBA00022692"/>
    </source>
</evidence>
<evidence type="ECO:0000256" key="3">
    <source>
        <dbReference type="ARBA" id="ARBA00022737"/>
    </source>
</evidence>
<dbReference type="Pfam" id="PF00801">
    <property type="entry name" value="PKD"/>
    <property type="match status" value="2"/>
</dbReference>
<feature type="domain" description="PKD" evidence="7">
    <location>
        <begin position="913"/>
        <end position="966"/>
    </location>
</feature>
<dbReference type="InterPro" id="IPR000601">
    <property type="entry name" value="PKD_dom"/>
</dbReference>
<keyword evidence="2" id="KW-0812">Transmembrane</keyword>